<evidence type="ECO:0000313" key="2">
    <source>
        <dbReference type="EMBL" id="TKW31409.1"/>
    </source>
</evidence>
<accession>A0A4U6VU34</accession>
<dbReference type="Gramene" id="TKW31409">
    <property type="protein sequence ID" value="TKW31409"/>
    <property type="gene ID" value="SEVIR_2G104175v2"/>
</dbReference>
<dbReference type="AlphaFoldDB" id="A0A4U6VU34"/>
<keyword evidence="3" id="KW-1185">Reference proteome</keyword>
<evidence type="ECO:0000313" key="3">
    <source>
        <dbReference type="Proteomes" id="UP000298652"/>
    </source>
</evidence>
<gene>
    <name evidence="2" type="ORF">SEVIR_2G104175v2</name>
</gene>
<evidence type="ECO:0000256" key="1">
    <source>
        <dbReference type="SAM" id="MobiDB-lite"/>
    </source>
</evidence>
<protein>
    <submittedName>
        <fullName evidence="2">Uncharacterized protein</fullName>
    </submittedName>
</protein>
<proteinExistence type="predicted"/>
<organism evidence="2 3">
    <name type="scientific">Setaria viridis</name>
    <name type="common">Green bristlegrass</name>
    <name type="synonym">Setaria italica subsp. viridis</name>
    <dbReference type="NCBI Taxonomy" id="4556"/>
    <lineage>
        <taxon>Eukaryota</taxon>
        <taxon>Viridiplantae</taxon>
        <taxon>Streptophyta</taxon>
        <taxon>Embryophyta</taxon>
        <taxon>Tracheophyta</taxon>
        <taxon>Spermatophyta</taxon>
        <taxon>Magnoliopsida</taxon>
        <taxon>Liliopsida</taxon>
        <taxon>Poales</taxon>
        <taxon>Poaceae</taxon>
        <taxon>PACMAD clade</taxon>
        <taxon>Panicoideae</taxon>
        <taxon>Panicodae</taxon>
        <taxon>Paniceae</taxon>
        <taxon>Cenchrinae</taxon>
        <taxon>Setaria</taxon>
    </lineage>
</organism>
<name>A0A4U6VU34_SETVI</name>
<dbReference type="EMBL" id="CM016553">
    <property type="protein sequence ID" value="TKW31409.1"/>
    <property type="molecule type" value="Genomic_DNA"/>
</dbReference>
<feature type="compositionally biased region" description="Pro residues" evidence="1">
    <location>
        <begin position="60"/>
        <end position="77"/>
    </location>
</feature>
<reference evidence="2" key="1">
    <citation type="submission" date="2019-03" db="EMBL/GenBank/DDBJ databases">
        <title>WGS assembly of Setaria viridis.</title>
        <authorList>
            <person name="Huang P."/>
            <person name="Jenkins J."/>
            <person name="Grimwood J."/>
            <person name="Barry K."/>
            <person name="Healey A."/>
            <person name="Mamidi S."/>
            <person name="Sreedasyam A."/>
            <person name="Shu S."/>
            <person name="Feldman M."/>
            <person name="Wu J."/>
            <person name="Yu Y."/>
            <person name="Chen C."/>
            <person name="Johnson J."/>
            <person name="Rokhsar D."/>
            <person name="Baxter I."/>
            <person name="Schmutz J."/>
            <person name="Brutnell T."/>
            <person name="Kellogg E."/>
        </authorList>
    </citation>
    <scope>NUCLEOTIDE SEQUENCE [LARGE SCALE GENOMIC DNA]</scope>
</reference>
<feature type="region of interest" description="Disordered" evidence="1">
    <location>
        <begin position="57"/>
        <end position="135"/>
    </location>
</feature>
<feature type="compositionally biased region" description="Basic and acidic residues" evidence="1">
    <location>
        <begin position="101"/>
        <end position="113"/>
    </location>
</feature>
<dbReference type="Proteomes" id="UP000298652">
    <property type="component" value="Chromosome 2"/>
</dbReference>
<sequence length="157" mass="16896">MAATFDDLMRKFEGFELMMQPSLDKISRLEAWQSTTDSALGELLTKSEEAALRLQRLEMAPPPSPPPPRCSSPPPPAWVNSFDLNMAPPQSRLPALTPEQPKGHRIDLLHRDAGGGILGSHPPRQVTGLCGEPSPEDTICGSQLQRDCSGVASDSGA</sequence>